<keyword evidence="4" id="KW-1185">Reference proteome</keyword>
<dbReference type="AlphaFoldDB" id="A0A1T3NJ41"/>
<proteinExistence type="predicted"/>
<organism evidence="3 4">
    <name type="scientific">Embleya scabrispora</name>
    <dbReference type="NCBI Taxonomy" id="159449"/>
    <lineage>
        <taxon>Bacteria</taxon>
        <taxon>Bacillati</taxon>
        <taxon>Actinomycetota</taxon>
        <taxon>Actinomycetes</taxon>
        <taxon>Kitasatosporales</taxon>
        <taxon>Streptomycetaceae</taxon>
        <taxon>Embleya</taxon>
    </lineage>
</organism>
<dbReference type="PANTHER" id="PTHR46637:SF1">
    <property type="entry name" value="BLL5188 PROTEIN"/>
    <property type="match status" value="1"/>
</dbReference>
<evidence type="ECO:0000256" key="1">
    <source>
        <dbReference type="SAM" id="MobiDB-lite"/>
    </source>
</evidence>
<dbReference type="PANTHER" id="PTHR46637">
    <property type="entry name" value="TIS1421-TRANSPOSASE PROTEIN A"/>
    <property type="match status" value="1"/>
</dbReference>
<protein>
    <recommendedName>
        <fullName evidence="2">Insertion element IS402-like domain-containing protein</fullName>
    </recommendedName>
</protein>
<feature type="domain" description="Insertion element IS402-like" evidence="2">
    <location>
        <begin position="152"/>
        <end position="221"/>
    </location>
</feature>
<dbReference type="EMBL" id="MWQN01000005">
    <property type="protein sequence ID" value="OPC76844.1"/>
    <property type="molecule type" value="Genomic_DNA"/>
</dbReference>
<evidence type="ECO:0000313" key="4">
    <source>
        <dbReference type="Proteomes" id="UP000190037"/>
    </source>
</evidence>
<dbReference type="InterPro" id="IPR052909">
    <property type="entry name" value="Transposase_6_like"/>
</dbReference>
<feature type="compositionally biased region" description="Low complexity" evidence="1">
    <location>
        <begin position="138"/>
        <end position="147"/>
    </location>
</feature>
<sequence>MHAAWLVHRPGKGHIVTAGGDEKALRGPVSDEEAIRLYRRKRLESSDADMSEDLLPTTMADLAGGRVSKIFRLPEDVVARAEARAAREGLALTPVVEEMFRRYAKGTPRDPEAALREISNAGVRLSASQITGGDRNRSSVTGSSGRSRAPRLTKAQWARVRPHVPDTQGRSSNAREVLDVIAWRYTADLRWALAPADLGISGQAAYQRLRRWKQTGTWQEIVAALRDGARPGENLAWLDVADRRNRR</sequence>
<evidence type="ECO:0000259" key="2">
    <source>
        <dbReference type="Pfam" id="PF13340"/>
    </source>
</evidence>
<dbReference type="Pfam" id="PF13340">
    <property type="entry name" value="DUF4096"/>
    <property type="match status" value="1"/>
</dbReference>
<feature type="region of interest" description="Disordered" evidence="1">
    <location>
        <begin position="126"/>
        <end position="171"/>
    </location>
</feature>
<dbReference type="InterPro" id="IPR025161">
    <property type="entry name" value="IS402-like_dom"/>
</dbReference>
<accession>A0A1T3NJ41</accession>
<evidence type="ECO:0000313" key="3">
    <source>
        <dbReference type="EMBL" id="OPC76844.1"/>
    </source>
</evidence>
<gene>
    <name evidence="3" type="ORF">B4N89_46080</name>
</gene>
<dbReference type="Proteomes" id="UP000190037">
    <property type="component" value="Unassembled WGS sequence"/>
</dbReference>
<reference evidence="3 4" key="1">
    <citation type="submission" date="2017-03" db="EMBL/GenBank/DDBJ databases">
        <title>Draft genome sequence of Streptomyces scabrisporus NF3, endophyte isolated from Amphipterygium adstringens.</title>
        <authorList>
            <person name="Vazquez M."/>
            <person name="Ceapa C.D."/>
            <person name="Rodriguez Luna D."/>
            <person name="Sanchez Esquivel S."/>
        </authorList>
    </citation>
    <scope>NUCLEOTIDE SEQUENCE [LARGE SCALE GENOMIC DNA]</scope>
    <source>
        <strain evidence="3 4">NF3</strain>
    </source>
</reference>
<comment type="caution">
    <text evidence="3">The sequence shown here is derived from an EMBL/GenBank/DDBJ whole genome shotgun (WGS) entry which is preliminary data.</text>
</comment>
<name>A0A1T3NJ41_9ACTN</name>